<keyword evidence="7" id="KW-1133">Transmembrane helix</keyword>
<dbReference type="InterPro" id="IPR036259">
    <property type="entry name" value="MFS_trans_sf"/>
</dbReference>
<dbReference type="PANTHER" id="PTHR11558:SF11">
    <property type="entry name" value="SPERMIDINE SYNTHASE"/>
    <property type="match status" value="1"/>
</dbReference>
<dbReference type="GO" id="GO:0008295">
    <property type="term" value="P:spermidine biosynthetic process"/>
    <property type="evidence" value="ECO:0007669"/>
    <property type="project" value="UniProtKB-KW"/>
</dbReference>
<dbReference type="eggNOG" id="COG4262">
    <property type="taxonomic scope" value="Bacteria"/>
</dbReference>
<name>C4XSY3_SOLM1</name>
<dbReference type="STRING" id="573370.DMR_23340"/>
<feature type="transmembrane region" description="Helical" evidence="7">
    <location>
        <begin position="291"/>
        <end position="315"/>
    </location>
</feature>
<proteinExistence type="inferred from homology"/>
<keyword evidence="4 5" id="KW-0620">Polyamine biosynthesis</keyword>
<protein>
    <submittedName>
        <fullName evidence="9">Spermine/spermidine synthase family protein</fullName>
    </submittedName>
</protein>
<feature type="compositionally biased region" description="Low complexity" evidence="6">
    <location>
        <begin position="1"/>
        <end position="19"/>
    </location>
</feature>
<feature type="domain" description="PABS" evidence="8">
    <location>
        <begin position="468"/>
        <end position="722"/>
    </location>
</feature>
<evidence type="ECO:0000256" key="7">
    <source>
        <dbReference type="SAM" id="Phobius"/>
    </source>
</evidence>
<keyword evidence="3" id="KW-0745">Spermidine biosynthesis</keyword>
<evidence type="ECO:0000313" key="9">
    <source>
        <dbReference type="EMBL" id="BAH75825.1"/>
    </source>
</evidence>
<evidence type="ECO:0000256" key="3">
    <source>
        <dbReference type="ARBA" id="ARBA00023066"/>
    </source>
</evidence>
<evidence type="ECO:0000313" key="10">
    <source>
        <dbReference type="Proteomes" id="UP000009071"/>
    </source>
</evidence>
<organism evidence="9 10">
    <name type="scientific">Solidesulfovibrio magneticus (strain ATCC 700980 / DSM 13731 / RS-1)</name>
    <name type="common">Desulfovibrio magneticus</name>
    <dbReference type="NCBI Taxonomy" id="573370"/>
    <lineage>
        <taxon>Bacteria</taxon>
        <taxon>Pseudomonadati</taxon>
        <taxon>Thermodesulfobacteriota</taxon>
        <taxon>Desulfovibrionia</taxon>
        <taxon>Desulfovibrionales</taxon>
        <taxon>Desulfovibrionaceae</taxon>
        <taxon>Solidesulfovibrio</taxon>
    </lineage>
</organism>
<keyword evidence="7" id="KW-0812">Transmembrane</keyword>
<dbReference type="SUPFAM" id="SSF103473">
    <property type="entry name" value="MFS general substrate transporter"/>
    <property type="match status" value="1"/>
</dbReference>
<dbReference type="InterPro" id="IPR030374">
    <property type="entry name" value="PABS"/>
</dbReference>
<dbReference type="PANTHER" id="PTHR11558">
    <property type="entry name" value="SPERMIDINE/SPERMINE SYNTHASE"/>
    <property type="match status" value="1"/>
</dbReference>
<reference evidence="9 10" key="1">
    <citation type="journal article" date="2009" name="Genome Res.">
        <title>Whole genome sequence of Desulfovibrio magneticus strain RS-1 revealed common gene clusters in magnetotactic bacteria.</title>
        <authorList>
            <person name="Nakazawa H."/>
            <person name="Arakaki A."/>
            <person name="Narita-Yamada S."/>
            <person name="Yashiro I."/>
            <person name="Jinno K."/>
            <person name="Aoki N."/>
            <person name="Tsuruyama A."/>
            <person name="Okamura Y."/>
            <person name="Tanikawa S."/>
            <person name="Fujita N."/>
            <person name="Takeyama H."/>
            <person name="Matsunaga T."/>
        </authorList>
    </citation>
    <scope>NUCLEOTIDE SEQUENCE [LARGE SCALE GENOMIC DNA]</scope>
    <source>
        <strain evidence="10">ATCC 700980 / DSM 13731 / RS-1</strain>
    </source>
</reference>
<keyword evidence="7" id="KW-0472">Membrane</keyword>
<feature type="transmembrane region" description="Helical" evidence="7">
    <location>
        <begin position="146"/>
        <end position="168"/>
    </location>
</feature>
<comment type="similarity">
    <text evidence="1">Belongs to the spermidine/spermine synthase family.</text>
</comment>
<evidence type="ECO:0000259" key="8">
    <source>
        <dbReference type="PROSITE" id="PS51006"/>
    </source>
</evidence>
<dbReference type="HOGENOM" id="CLU_010122_1_0_7"/>
<feature type="transmembrane region" description="Helical" evidence="7">
    <location>
        <begin position="400"/>
        <end position="424"/>
    </location>
</feature>
<dbReference type="Gene3D" id="3.40.50.150">
    <property type="entry name" value="Vaccinia Virus protein VP39"/>
    <property type="match status" value="1"/>
</dbReference>
<evidence type="ECO:0000256" key="4">
    <source>
        <dbReference type="ARBA" id="ARBA00023115"/>
    </source>
</evidence>
<dbReference type="SUPFAM" id="SSF53335">
    <property type="entry name" value="S-adenosyl-L-methionine-dependent methyltransferases"/>
    <property type="match status" value="1"/>
</dbReference>
<feature type="transmembrane region" description="Helical" evidence="7">
    <location>
        <begin position="214"/>
        <end position="232"/>
    </location>
</feature>
<dbReference type="InterPro" id="IPR029063">
    <property type="entry name" value="SAM-dependent_MTases_sf"/>
</dbReference>
<keyword evidence="10" id="KW-1185">Reference proteome</keyword>
<dbReference type="Pfam" id="PF01564">
    <property type="entry name" value="Spermine_synth"/>
    <property type="match status" value="1"/>
</dbReference>
<feature type="transmembrane region" description="Helical" evidence="7">
    <location>
        <begin position="260"/>
        <end position="279"/>
    </location>
</feature>
<feature type="transmembrane region" description="Helical" evidence="7">
    <location>
        <begin position="430"/>
        <end position="448"/>
    </location>
</feature>
<dbReference type="GO" id="GO:0005829">
    <property type="term" value="C:cytosol"/>
    <property type="evidence" value="ECO:0007669"/>
    <property type="project" value="TreeGrafter"/>
</dbReference>
<comment type="caution">
    <text evidence="5">Lacks conserved residue(s) required for the propagation of feature annotation.</text>
</comment>
<feature type="transmembrane region" description="Helical" evidence="7">
    <location>
        <begin position="188"/>
        <end position="208"/>
    </location>
</feature>
<feature type="region of interest" description="Disordered" evidence="6">
    <location>
        <begin position="1"/>
        <end position="25"/>
    </location>
</feature>
<dbReference type="Proteomes" id="UP000009071">
    <property type="component" value="Chromosome"/>
</dbReference>
<feature type="transmembrane region" description="Helical" evidence="7">
    <location>
        <begin position="101"/>
        <end position="126"/>
    </location>
</feature>
<dbReference type="NCBIfam" id="NF037959">
    <property type="entry name" value="MFS_SpdSyn"/>
    <property type="match status" value="1"/>
</dbReference>
<feature type="transmembrane region" description="Helical" evidence="7">
    <location>
        <begin position="35"/>
        <end position="55"/>
    </location>
</feature>
<keyword evidence="2 5" id="KW-0808">Transferase</keyword>
<feature type="transmembrane region" description="Helical" evidence="7">
    <location>
        <begin position="67"/>
        <end position="89"/>
    </location>
</feature>
<dbReference type="Gene3D" id="1.20.1250.20">
    <property type="entry name" value="MFS general substrate transporter like domains"/>
    <property type="match status" value="1"/>
</dbReference>
<evidence type="ECO:0000256" key="1">
    <source>
        <dbReference type="ARBA" id="ARBA00007867"/>
    </source>
</evidence>
<dbReference type="GO" id="GO:0004766">
    <property type="term" value="F:spermidine synthase activity"/>
    <property type="evidence" value="ECO:0007669"/>
    <property type="project" value="TreeGrafter"/>
</dbReference>
<dbReference type="PROSITE" id="PS51006">
    <property type="entry name" value="PABS_2"/>
    <property type="match status" value="1"/>
</dbReference>
<evidence type="ECO:0000256" key="6">
    <source>
        <dbReference type="SAM" id="MobiDB-lite"/>
    </source>
</evidence>
<gene>
    <name evidence="9" type="ordered locus">DMR_23340</name>
</gene>
<dbReference type="InterPro" id="IPR001045">
    <property type="entry name" value="Spermi_synthase"/>
</dbReference>
<accession>C4XSY3</accession>
<evidence type="ECO:0000256" key="5">
    <source>
        <dbReference type="PROSITE-ProRule" id="PRU00354"/>
    </source>
</evidence>
<dbReference type="AlphaFoldDB" id="C4XSY3"/>
<feature type="transmembrane region" description="Helical" evidence="7">
    <location>
        <begin position="324"/>
        <end position="343"/>
    </location>
</feature>
<feature type="transmembrane region" description="Helical" evidence="7">
    <location>
        <begin position="460"/>
        <end position="479"/>
    </location>
</feature>
<dbReference type="CDD" id="cd06174">
    <property type="entry name" value="MFS"/>
    <property type="match status" value="1"/>
</dbReference>
<sequence>MPAGAPARRSRSGALPRSAMPATAASPHATRADRLVLAAVFLVSGASALLFETLWLHLAGLTFGVSVYASALVLSSFMGGLALGNGLISRFGRDITDPVRFYAAMEVLVGLWGLMLVLGFPWLTVWLGAVLHPALDKPMLLNTLRFSFSFLLFLLPATAMGATLPLLVKALARRPGEFGKALGRLYGINTLGACLGALLGEMVLIAPLGLSGTGLVACGLNLLAAGGALAIARRFRDEPVRDDEAAKTAPVRLSPRAKRLLAAGFCCGAAFLALEVVWMRFLQLFVRSTSLAFAVMLAVILAGIGLGGMFAGWWLRREADGRRIAAPLALLTAAAALASFRLFEAASGVTIEGYQSLDWRYVAVLSVTLMFPSAFLSGILFTALGEAFHREVGDRARSAGLIAMANTLGAMAGPLLGGFVLIPALGMEKALFALCALYLAPALLCAGGSAPWPSFRTGRFLQIATAAFTLFLAAFPFGVMRQYLNKACVDFLKDGEILVRTVEGVTGTLQYLRKDYLGQPLYYRLVTDGYSMSSTDRGARRYMKLFAYFPQAVLPNPKSALLICFGTGSTASALVENKGLERIDVVDISRDVLAGSQVVHPQPGTNPLDDPRVRAHVEDGRFYLLASQRKYDIITAEPPPPMMAGVVNLYSREYFALMRDRLNDGGMVTYWLPVFEISPGDAKAILKAFSDVFENASLWTGDNFNWMMVGVKKPKGPKPAADFPTPWKTAPTAEGLRQIAVEEPAQLGALFMLDGQDMAAYLGDAKPLTDNYPKRLTGYPESPQAQQRDVAAHNALMDANASKERFATSKQAALLLPQSVKAEAEAWFETQQIINTYLNNMIPPPPPLPAVNYVLAGTDLTVLPLWLMKSDPKKVDIVERALAAGMPPSAETEFQLGVKALSDRNYLLAEAKLKRAQDLGYPSNLAPARVYILCMAGLLSQAEDLARQAFKGGQASASARAYMEWLAQTFGFTSPF</sequence>
<feature type="transmembrane region" description="Helical" evidence="7">
    <location>
        <begin position="363"/>
        <end position="388"/>
    </location>
</feature>
<dbReference type="EMBL" id="AP010904">
    <property type="protein sequence ID" value="BAH75825.1"/>
    <property type="molecule type" value="Genomic_DNA"/>
</dbReference>
<evidence type="ECO:0000256" key="2">
    <source>
        <dbReference type="ARBA" id="ARBA00022679"/>
    </source>
</evidence>
<dbReference type="KEGG" id="dma:DMR_23340"/>